<dbReference type="GO" id="GO:0005737">
    <property type="term" value="C:cytoplasm"/>
    <property type="evidence" value="ECO:0007669"/>
    <property type="project" value="TreeGrafter"/>
</dbReference>
<dbReference type="GO" id="GO:0035516">
    <property type="term" value="F:broad specificity oxidative DNA demethylase activity"/>
    <property type="evidence" value="ECO:0007669"/>
    <property type="project" value="UniProtKB-EC"/>
</dbReference>
<dbReference type="InterPro" id="IPR005123">
    <property type="entry name" value="Oxoglu/Fe-dep_dioxygenase_dom"/>
</dbReference>
<feature type="domain" description="Fe2OG dioxygenase" evidence="6">
    <location>
        <begin position="116"/>
        <end position="216"/>
    </location>
</feature>
<organism evidence="7">
    <name type="scientific">Castellaniella ginsengisoli</name>
    <dbReference type="NCBI Taxonomy" id="546114"/>
    <lineage>
        <taxon>Bacteria</taxon>
        <taxon>Pseudomonadati</taxon>
        <taxon>Pseudomonadota</taxon>
        <taxon>Betaproteobacteria</taxon>
        <taxon>Burkholderiales</taxon>
        <taxon>Alcaligenaceae</taxon>
        <taxon>Castellaniella</taxon>
    </lineage>
</organism>
<dbReference type="GO" id="GO:0008198">
    <property type="term" value="F:ferrous iron binding"/>
    <property type="evidence" value="ECO:0007669"/>
    <property type="project" value="TreeGrafter"/>
</dbReference>
<dbReference type="EMBL" id="CP158262">
    <property type="protein sequence ID" value="XDJ68383.1"/>
    <property type="molecule type" value="Genomic_DNA"/>
</dbReference>
<dbReference type="InterPro" id="IPR037151">
    <property type="entry name" value="AlkB-like_sf"/>
</dbReference>
<dbReference type="AlphaFoldDB" id="A0AB39CGM2"/>
<protein>
    <submittedName>
        <fullName evidence="7">DNA oxidative demethylase AlkB</fullName>
        <ecNumber evidence="7">1.14.11.33</ecNumber>
    </submittedName>
</protein>
<dbReference type="EMBL" id="CP158254">
    <property type="protein sequence ID" value="XDJ46405.1"/>
    <property type="molecule type" value="Genomic_DNA"/>
</dbReference>
<dbReference type="GO" id="GO:0035513">
    <property type="term" value="P:oxidative RNA demethylation"/>
    <property type="evidence" value="ECO:0007669"/>
    <property type="project" value="TreeGrafter"/>
</dbReference>
<evidence type="ECO:0000259" key="6">
    <source>
        <dbReference type="PROSITE" id="PS51471"/>
    </source>
</evidence>
<feature type="binding site" evidence="5">
    <location>
        <position position="190"/>
    </location>
    <ligand>
        <name>Fe cation</name>
        <dbReference type="ChEBI" id="CHEBI:24875"/>
        <note>catalytic</note>
    </ligand>
</feature>
<keyword evidence="1 5" id="KW-0479">Metal-binding</keyword>
<evidence type="ECO:0000256" key="5">
    <source>
        <dbReference type="PIRSR" id="PIRSR604574-2"/>
    </source>
</evidence>
<dbReference type="Gene3D" id="2.60.120.590">
    <property type="entry name" value="Alpha-ketoglutarate-dependent dioxygenase AlkB-like"/>
    <property type="match status" value="1"/>
</dbReference>
<comment type="cofactor">
    <cofactor evidence="5">
        <name>Fe(2+)</name>
        <dbReference type="ChEBI" id="CHEBI:29033"/>
    </cofactor>
    <text evidence="5">Binds 1 Fe(2+) ion per subunit.</text>
</comment>
<evidence type="ECO:0000256" key="3">
    <source>
        <dbReference type="ARBA" id="ARBA00023002"/>
    </source>
</evidence>
<evidence type="ECO:0000313" key="7">
    <source>
        <dbReference type="EMBL" id="XDJ41232.1"/>
    </source>
</evidence>
<dbReference type="SUPFAM" id="SSF51197">
    <property type="entry name" value="Clavaminate synthase-like"/>
    <property type="match status" value="1"/>
</dbReference>
<evidence type="ECO:0000313" key="9">
    <source>
        <dbReference type="EMBL" id="XDJ68383.1"/>
    </source>
</evidence>
<feature type="binding site" evidence="5">
    <location>
        <position position="134"/>
    </location>
    <ligand>
        <name>Fe cation</name>
        <dbReference type="ChEBI" id="CHEBI:24875"/>
        <note>catalytic</note>
    </ligand>
</feature>
<reference evidence="7" key="1">
    <citation type="submission" date="2024-05" db="EMBL/GenBank/DDBJ databases">
        <authorList>
            <person name="Luo Y.-C."/>
            <person name="Nicholds J."/>
            <person name="Mortimer T."/>
            <person name="Maboni G."/>
        </authorList>
    </citation>
    <scope>NUCLEOTIDE SEQUENCE</scope>
    <source>
        <strain evidence="9">144863</strain>
        <strain evidence="8">151836</strain>
        <strain evidence="7">153920</strain>
    </source>
</reference>
<dbReference type="PANTHER" id="PTHR16557:SF2">
    <property type="entry name" value="NUCLEIC ACID DIOXYGENASE ALKBH1"/>
    <property type="match status" value="1"/>
</dbReference>
<evidence type="ECO:0000256" key="1">
    <source>
        <dbReference type="ARBA" id="ARBA00022723"/>
    </source>
</evidence>
<evidence type="ECO:0000256" key="4">
    <source>
        <dbReference type="ARBA" id="ARBA00023004"/>
    </source>
</evidence>
<keyword evidence="3 7" id="KW-0560">Oxidoreductase</keyword>
<name>A0AB39CGM2_9BURK</name>
<evidence type="ECO:0000313" key="8">
    <source>
        <dbReference type="EMBL" id="XDJ46405.1"/>
    </source>
</evidence>
<gene>
    <name evidence="7" type="primary">alkB</name>
    <name evidence="9" type="ORF">ABRY94_09780</name>
    <name evidence="7" type="ORF">ABRY99_09740</name>
    <name evidence="8" type="ORF">ABRZ04_08590</name>
</gene>
<accession>A0AB39CGM2</accession>
<keyword evidence="4 5" id="KW-0408">Iron</keyword>
<dbReference type="NCBIfam" id="NF011930">
    <property type="entry name" value="PRK15401.1"/>
    <property type="match status" value="1"/>
</dbReference>
<sequence>MTPLDLFGDLDPGRRTRLGPQAWVLRGFALPHLDALLPALAGIEAVSPFRHMQTPGGFTMSAALSNCGALGWTSDRHGYRYSPVDPDSGRAWPPMPEVFLRLASEAARTAGFEHYTPDACLINRYLPGARMSLHQDKNERDFNAPIVSVSLGMSAIFLFGGHARTDKAARVPLHHGDVAVWGGEDRLRYHGILPLSGPPHPQQGCQRINLTFRKAG</sequence>
<evidence type="ECO:0000256" key="2">
    <source>
        <dbReference type="ARBA" id="ARBA00022964"/>
    </source>
</evidence>
<dbReference type="RefSeq" id="WP_368639235.1">
    <property type="nucleotide sequence ID" value="NZ_CP158252.1"/>
</dbReference>
<proteinExistence type="predicted"/>
<dbReference type="InterPro" id="IPR027450">
    <property type="entry name" value="AlkB-like"/>
</dbReference>
<dbReference type="Pfam" id="PF13532">
    <property type="entry name" value="2OG-FeII_Oxy_2"/>
    <property type="match status" value="1"/>
</dbReference>
<dbReference type="EMBL" id="CP158252">
    <property type="protein sequence ID" value="XDJ41232.1"/>
    <property type="molecule type" value="Genomic_DNA"/>
</dbReference>
<dbReference type="PROSITE" id="PS51471">
    <property type="entry name" value="FE2OG_OXY"/>
    <property type="match status" value="1"/>
</dbReference>
<keyword evidence="2" id="KW-0223">Dioxygenase</keyword>
<dbReference type="InterPro" id="IPR004574">
    <property type="entry name" value="Alkb"/>
</dbReference>
<dbReference type="EC" id="1.14.11.33" evidence="7"/>
<feature type="binding site" evidence="5">
    <location>
        <position position="136"/>
    </location>
    <ligand>
        <name>Fe cation</name>
        <dbReference type="ChEBI" id="CHEBI:24875"/>
        <note>catalytic</note>
    </ligand>
</feature>
<dbReference type="GO" id="GO:0035515">
    <property type="term" value="F:oxidative RNA demethylase activity"/>
    <property type="evidence" value="ECO:0007669"/>
    <property type="project" value="TreeGrafter"/>
</dbReference>
<dbReference type="PANTHER" id="PTHR16557">
    <property type="entry name" value="ALKYLATED DNA REPAIR PROTEIN ALKB-RELATED"/>
    <property type="match status" value="1"/>
</dbReference>